<dbReference type="AlphaFoldDB" id="A0A3M7PKB8"/>
<organism evidence="1 2">
    <name type="scientific">Brachionus plicatilis</name>
    <name type="common">Marine rotifer</name>
    <name type="synonym">Brachionus muelleri</name>
    <dbReference type="NCBI Taxonomy" id="10195"/>
    <lineage>
        <taxon>Eukaryota</taxon>
        <taxon>Metazoa</taxon>
        <taxon>Spiralia</taxon>
        <taxon>Gnathifera</taxon>
        <taxon>Rotifera</taxon>
        <taxon>Eurotatoria</taxon>
        <taxon>Monogononta</taxon>
        <taxon>Pseudotrocha</taxon>
        <taxon>Ploima</taxon>
        <taxon>Brachionidae</taxon>
        <taxon>Brachionus</taxon>
    </lineage>
</organism>
<evidence type="ECO:0000313" key="1">
    <source>
        <dbReference type="EMBL" id="RMZ99428.1"/>
    </source>
</evidence>
<gene>
    <name evidence="1" type="ORF">BpHYR1_036844</name>
</gene>
<comment type="caution">
    <text evidence="1">The sequence shown here is derived from an EMBL/GenBank/DDBJ whole genome shotgun (WGS) entry which is preliminary data.</text>
</comment>
<dbReference type="Proteomes" id="UP000276133">
    <property type="component" value="Unassembled WGS sequence"/>
</dbReference>
<reference evidence="1 2" key="1">
    <citation type="journal article" date="2018" name="Sci. Rep.">
        <title>Genomic signatures of local adaptation to the degree of environmental predictability in rotifers.</title>
        <authorList>
            <person name="Franch-Gras L."/>
            <person name="Hahn C."/>
            <person name="Garcia-Roger E.M."/>
            <person name="Carmona M.J."/>
            <person name="Serra M."/>
            <person name="Gomez A."/>
        </authorList>
    </citation>
    <scope>NUCLEOTIDE SEQUENCE [LARGE SCALE GENOMIC DNA]</scope>
    <source>
        <strain evidence="1">HYR1</strain>
    </source>
</reference>
<name>A0A3M7PKB8_BRAPC</name>
<evidence type="ECO:0000313" key="2">
    <source>
        <dbReference type="Proteomes" id="UP000276133"/>
    </source>
</evidence>
<protein>
    <submittedName>
        <fullName evidence="1">Uncharacterized protein</fullName>
    </submittedName>
</protein>
<sequence>ISPNGQVFETKSESFSFLGPDIIFSTGDQLTNSYQMNVLEIRKFPAIKIFHLVVVVVRLALQTKALADFAFHHSKNFIVNDCFEAIYCLRTNSIN</sequence>
<keyword evidence="2" id="KW-1185">Reference proteome</keyword>
<feature type="non-terminal residue" evidence="1">
    <location>
        <position position="1"/>
    </location>
</feature>
<accession>A0A3M7PKB8</accession>
<dbReference type="EMBL" id="REGN01010217">
    <property type="protein sequence ID" value="RMZ99428.1"/>
    <property type="molecule type" value="Genomic_DNA"/>
</dbReference>
<proteinExistence type="predicted"/>